<evidence type="ECO:0000313" key="3">
    <source>
        <dbReference type="Proteomes" id="UP000257131"/>
    </source>
</evidence>
<accession>A0A3D9BU37</accession>
<evidence type="ECO:0000313" key="2">
    <source>
        <dbReference type="EMBL" id="REC57039.1"/>
    </source>
</evidence>
<organism evidence="2 3">
    <name type="scientific">Rhodosalinus sediminis</name>
    <dbReference type="NCBI Taxonomy" id="1940533"/>
    <lineage>
        <taxon>Bacteria</taxon>
        <taxon>Pseudomonadati</taxon>
        <taxon>Pseudomonadota</taxon>
        <taxon>Alphaproteobacteria</taxon>
        <taxon>Rhodobacterales</taxon>
        <taxon>Paracoccaceae</taxon>
        <taxon>Rhodosalinus</taxon>
    </lineage>
</organism>
<keyword evidence="1" id="KW-0812">Transmembrane</keyword>
<dbReference type="Proteomes" id="UP000257131">
    <property type="component" value="Unassembled WGS sequence"/>
</dbReference>
<comment type="caution">
    <text evidence="2">The sequence shown here is derived from an EMBL/GenBank/DDBJ whole genome shotgun (WGS) entry which is preliminary data.</text>
</comment>
<dbReference type="OrthoDB" id="8601734at2"/>
<reference evidence="2 3" key="1">
    <citation type="journal article" date="2017" name="Int. J. Syst. Evol. Microbiol.">
        <title>Rhodosalinus sediminis gen. nov., sp. nov., isolated from marine saltern.</title>
        <authorList>
            <person name="Guo L.Y."/>
            <person name="Ling S.K."/>
            <person name="Li C.M."/>
            <person name="Chen G.J."/>
            <person name="Du Z.J."/>
        </authorList>
    </citation>
    <scope>NUCLEOTIDE SEQUENCE [LARGE SCALE GENOMIC DNA]</scope>
    <source>
        <strain evidence="2 3">WDN1C137</strain>
    </source>
</reference>
<name>A0A3D9BU37_9RHOB</name>
<sequence>MFLELIATIFAGFAAAGVVLLIDKATRGRLPRWLAPVAAGAAMLAATISSEYSWYGRTAGAVPHDFTVIETVESRAIWRPWTYLAPFTERFVALDRASVRQNAVRAEERLADLYFFGRWAPVRQLEIRVDCARGARALPGDGAGGEVVWQEVGAEDTIVAAVCGEAAA</sequence>
<dbReference type="EMBL" id="QOHR01000008">
    <property type="protein sequence ID" value="REC57039.1"/>
    <property type="molecule type" value="Genomic_DNA"/>
</dbReference>
<protein>
    <submittedName>
        <fullName evidence="2">Uncharacterized protein</fullName>
    </submittedName>
</protein>
<feature type="transmembrane region" description="Helical" evidence="1">
    <location>
        <begin position="6"/>
        <end position="22"/>
    </location>
</feature>
<proteinExistence type="predicted"/>
<keyword evidence="3" id="KW-1185">Reference proteome</keyword>
<evidence type="ECO:0000256" key="1">
    <source>
        <dbReference type="SAM" id="Phobius"/>
    </source>
</evidence>
<keyword evidence="1" id="KW-0472">Membrane</keyword>
<dbReference type="RefSeq" id="WP_115979376.1">
    <property type="nucleotide sequence ID" value="NZ_QOHR01000008.1"/>
</dbReference>
<keyword evidence="1" id="KW-1133">Transmembrane helix</keyword>
<dbReference type="AlphaFoldDB" id="A0A3D9BU37"/>
<gene>
    <name evidence="2" type="ORF">DRV84_08065</name>
</gene>